<evidence type="ECO:0000313" key="1">
    <source>
        <dbReference type="EMBL" id="AFK35169.1"/>
    </source>
</evidence>
<reference evidence="1" key="1">
    <citation type="submission" date="2012-05" db="EMBL/GenBank/DDBJ databases">
        <authorList>
            <person name="Krishnakumar V."/>
            <person name="Cheung F."/>
            <person name="Xiao Y."/>
            <person name="Chan A."/>
            <person name="Moskal W.A."/>
            <person name="Town C.D."/>
        </authorList>
    </citation>
    <scope>NUCLEOTIDE SEQUENCE</scope>
</reference>
<proteinExistence type="evidence at transcript level"/>
<organism evidence="1">
    <name type="scientific">Medicago truncatula</name>
    <name type="common">Barrel medic</name>
    <name type="synonym">Medicago tribuloides</name>
    <dbReference type="NCBI Taxonomy" id="3880"/>
    <lineage>
        <taxon>Eukaryota</taxon>
        <taxon>Viridiplantae</taxon>
        <taxon>Streptophyta</taxon>
        <taxon>Embryophyta</taxon>
        <taxon>Tracheophyta</taxon>
        <taxon>Spermatophyta</taxon>
        <taxon>Magnoliopsida</taxon>
        <taxon>eudicotyledons</taxon>
        <taxon>Gunneridae</taxon>
        <taxon>Pentapetalae</taxon>
        <taxon>rosids</taxon>
        <taxon>fabids</taxon>
        <taxon>Fabales</taxon>
        <taxon>Fabaceae</taxon>
        <taxon>Papilionoideae</taxon>
        <taxon>50 kb inversion clade</taxon>
        <taxon>NPAAA clade</taxon>
        <taxon>Hologalegina</taxon>
        <taxon>IRL clade</taxon>
        <taxon>Trifolieae</taxon>
        <taxon>Medicago</taxon>
    </lineage>
</organism>
<sequence>MKLMNKMLLETRFAVSKRLPMFPLLLRMILMVILMILVGLMKIKAMLMVKLLILLRRMREYWHYSIPRTRVVR</sequence>
<dbReference type="EMBL" id="BT143371">
    <property type="protein sequence ID" value="AFK43165.1"/>
    <property type="molecule type" value="mRNA"/>
</dbReference>
<dbReference type="AlphaFoldDB" id="I3S4H7"/>
<accession>I3S4H7</accession>
<dbReference type="EMBL" id="BT135374">
    <property type="protein sequence ID" value="AFK35169.1"/>
    <property type="molecule type" value="mRNA"/>
</dbReference>
<name>I3S4H7_MEDTR</name>
<protein>
    <submittedName>
        <fullName evidence="1">Uncharacterized protein</fullName>
    </submittedName>
</protein>